<sequence length="74" mass="8307">MSLPALSLSPFSLDRKIRKLTFPTGETRASMTTLRLILKRPFYAPGHYPPVGGYYAPCFAGGYYLAHVNPYFYG</sequence>
<gene>
    <name evidence="1" type="ORF">L596_021676</name>
</gene>
<dbReference type="AlphaFoldDB" id="A0A4U5MJJ9"/>
<proteinExistence type="predicted"/>
<keyword evidence="2" id="KW-1185">Reference proteome</keyword>
<dbReference type="EMBL" id="AZBU02000007">
    <property type="protein sequence ID" value="TKR69531.1"/>
    <property type="molecule type" value="Genomic_DNA"/>
</dbReference>
<accession>A0A4U5MJJ9</accession>
<organism evidence="1 2">
    <name type="scientific">Steinernema carpocapsae</name>
    <name type="common">Entomopathogenic nematode</name>
    <dbReference type="NCBI Taxonomy" id="34508"/>
    <lineage>
        <taxon>Eukaryota</taxon>
        <taxon>Metazoa</taxon>
        <taxon>Ecdysozoa</taxon>
        <taxon>Nematoda</taxon>
        <taxon>Chromadorea</taxon>
        <taxon>Rhabditida</taxon>
        <taxon>Tylenchina</taxon>
        <taxon>Panagrolaimomorpha</taxon>
        <taxon>Strongyloidoidea</taxon>
        <taxon>Steinernematidae</taxon>
        <taxon>Steinernema</taxon>
    </lineage>
</organism>
<name>A0A4U5MJJ9_STECR</name>
<evidence type="ECO:0000313" key="1">
    <source>
        <dbReference type="EMBL" id="TKR69531.1"/>
    </source>
</evidence>
<reference evidence="1 2" key="2">
    <citation type="journal article" date="2019" name="G3 (Bethesda)">
        <title>Hybrid Assembly of the Genome of the Entomopathogenic Nematode Steinernema carpocapsae Identifies the X-Chromosome.</title>
        <authorList>
            <person name="Serra L."/>
            <person name="Macchietto M."/>
            <person name="Macias-Munoz A."/>
            <person name="McGill C.J."/>
            <person name="Rodriguez I.M."/>
            <person name="Rodriguez B."/>
            <person name="Murad R."/>
            <person name="Mortazavi A."/>
        </authorList>
    </citation>
    <scope>NUCLEOTIDE SEQUENCE [LARGE SCALE GENOMIC DNA]</scope>
    <source>
        <strain evidence="1 2">ALL</strain>
    </source>
</reference>
<dbReference type="Proteomes" id="UP000298663">
    <property type="component" value="Unassembled WGS sequence"/>
</dbReference>
<evidence type="ECO:0000313" key="2">
    <source>
        <dbReference type="Proteomes" id="UP000298663"/>
    </source>
</evidence>
<reference evidence="1 2" key="1">
    <citation type="journal article" date="2015" name="Genome Biol.">
        <title>Comparative genomics of Steinernema reveals deeply conserved gene regulatory networks.</title>
        <authorList>
            <person name="Dillman A.R."/>
            <person name="Macchietto M."/>
            <person name="Porter C.F."/>
            <person name="Rogers A."/>
            <person name="Williams B."/>
            <person name="Antoshechkin I."/>
            <person name="Lee M.M."/>
            <person name="Goodwin Z."/>
            <person name="Lu X."/>
            <person name="Lewis E.E."/>
            <person name="Goodrich-Blair H."/>
            <person name="Stock S.P."/>
            <person name="Adams B.J."/>
            <person name="Sternberg P.W."/>
            <person name="Mortazavi A."/>
        </authorList>
    </citation>
    <scope>NUCLEOTIDE SEQUENCE [LARGE SCALE GENOMIC DNA]</scope>
    <source>
        <strain evidence="1 2">ALL</strain>
    </source>
</reference>
<comment type="caution">
    <text evidence="1">The sequence shown here is derived from an EMBL/GenBank/DDBJ whole genome shotgun (WGS) entry which is preliminary data.</text>
</comment>
<protein>
    <submittedName>
        <fullName evidence="1">Uncharacterized protein</fullName>
    </submittedName>
</protein>